<dbReference type="SUPFAM" id="SSF109604">
    <property type="entry name" value="HD-domain/PDEase-like"/>
    <property type="match status" value="1"/>
</dbReference>
<dbReference type="InterPro" id="IPR006674">
    <property type="entry name" value="HD_domain"/>
</dbReference>
<keyword evidence="1" id="KW-0472">Membrane</keyword>
<dbReference type="EMBL" id="JFHK01000018">
    <property type="protein sequence ID" value="OAA29465.1"/>
    <property type="molecule type" value="Genomic_DNA"/>
</dbReference>
<gene>
    <name evidence="4" type="ORF">AT15_01980</name>
</gene>
<evidence type="ECO:0000313" key="4">
    <source>
        <dbReference type="EMBL" id="OAA29465.1"/>
    </source>
</evidence>
<keyword evidence="1" id="KW-0812">Transmembrane</keyword>
<proteinExistence type="predicted"/>
<protein>
    <submittedName>
        <fullName evidence="4">Uncharacterized protein</fullName>
    </submittedName>
</protein>
<dbReference type="CDD" id="cd00077">
    <property type="entry name" value="HDc"/>
    <property type="match status" value="1"/>
</dbReference>
<dbReference type="PROSITE" id="PS51831">
    <property type="entry name" value="HD"/>
    <property type="match status" value="1"/>
</dbReference>
<feature type="domain" description="HD-GYP" evidence="3">
    <location>
        <begin position="208"/>
        <end position="400"/>
    </location>
</feature>
<comment type="caution">
    <text evidence="4">The sequence shown here is derived from an EMBL/GenBank/DDBJ whole genome shotgun (WGS) entry which is preliminary data.</text>
</comment>
<evidence type="ECO:0000259" key="2">
    <source>
        <dbReference type="PROSITE" id="PS51831"/>
    </source>
</evidence>
<name>A0A176JZF5_9BACT</name>
<keyword evidence="5" id="KW-1185">Reference proteome</keyword>
<organism evidence="4 5">
    <name type="scientific">Kosmotoga arenicorallina S304</name>
    <dbReference type="NCBI Taxonomy" id="1453497"/>
    <lineage>
        <taxon>Bacteria</taxon>
        <taxon>Thermotogati</taxon>
        <taxon>Thermotogota</taxon>
        <taxon>Thermotogae</taxon>
        <taxon>Kosmotogales</taxon>
        <taxon>Kosmotogaceae</taxon>
        <taxon>Kosmotoga</taxon>
    </lineage>
</organism>
<dbReference type="PROSITE" id="PS51832">
    <property type="entry name" value="HD_GYP"/>
    <property type="match status" value="1"/>
</dbReference>
<dbReference type="InterPro" id="IPR003607">
    <property type="entry name" value="HD/PDEase_dom"/>
</dbReference>
<evidence type="ECO:0000313" key="5">
    <source>
        <dbReference type="Proteomes" id="UP000077339"/>
    </source>
</evidence>
<dbReference type="PANTHER" id="PTHR43155:SF2">
    <property type="entry name" value="CYCLIC DI-GMP PHOSPHODIESTERASE PA4108"/>
    <property type="match status" value="1"/>
</dbReference>
<evidence type="ECO:0000259" key="3">
    <source>
        <dbReference type="PROSITE" id="PS51832"/>
    </source>
</evidence>
<dbReference type="InterPro" id="IPR037522">
    <property type="entry name" value="HD_GYP_dom"/>
</dbReference>
<dbReference type="OrthoDB" id="49429at2"/>
<dbReference type="PANTHER" id="PTHR43155">
    <property type="entry name" value="CYCLIC DI-GMP PHOSPHODIESTERASE PA4108-RELATED"/>
    <property type="match status" value="1"/>
</dbReference>
<dbReference type="NCBIfam" id="TIGR00277">
    <property type="entry name" value="HDIG"/>
    <property type="match status" value="1"/>
</dbReference>
<sequence length="409" mass="46020">MRRKLIYVSVFLFVAIVALLGFYHLNITRFTERIESSKSALKLSVILLTEKLSYGYFQWTEFYEAVKKGETGFIEKNFSEILAGSSAVNSVEIINRPAAFSDKESLYKVVAKDSMNLIVYFNIFDDLLENVVDSKVVRADISLGEFLNAYGLSSLIEVNNSKTGTPLVFGLKYKFKTFPIKLLHIVSALSMALLSTLIVQRMIESEISAHYQTVGLEAIAFLFEQRDRYTANHSKKVAAISVALGKILGIKGKKLKTLERAALLHDIGKIGIPEEILTKRGKLTAEEYFIIKRHPEVGASVLGKIPYLKNLIPIILYHHERMDGSGYPEGLKKDEIPMLARVLAVADVFDALISDRPYRPAMNIKSAIKEMESMPLDQEIVSAFKNNIDYVLMNSAKQKMLTEQKLFVS</sequence>
<evidence type="ECO:0000256" key="1">
    <source>
        <dbReference type="SAM" id="Phobius"/>
    </source>
</evidence>
<dbReference type="RefSeq" id="WP_068348146.1">
    <property type="nucleotide sequence ID" value="NZ_JFHK01000018.1"/>
</dbReference>
<feature type="domain" description="HD" evidence="2">
    <location>
        <begin position="230"/>
        <end position="352"/>
    </location>
</feature>
<feature type="transmembrane region" description="Helical" evidence="1">
    <location>
        <begin position="6"/>
        <end position="25"/>
    </location>
</feature>
<keyword evidence="1" id="KW-1133">Transmembrane helix</keyword>
<accession>A0A176JZF5</accession>
<dbReference type="InterPro" id="IPR006675">
    <property type="entry name" value="HDIG_dom"/>
</dbReference>
<reference evidence="4 5" key="1">
    <citation type="submission" date="2014-02" db="EMBL/GenBank/DDBJ databases">
        <title>Kosmotoga genome sequencing.</title>
        <authorList>
            <person name="Pollo S.M."/>
            <person name="Charchuk R."/>
            <person name="Nesbo C.L."/>
        </authorList>
    </citation>
    <scope>NUCLEOTIDE SEQUENCE [LARGE SCALE GENOMIC DNA]</scope>
    <source>
        <strain evidence="4 5">S304</strain>
    </source>
</reference>
<dbReference type="Pfam" id="PF13487">
    <property type="entry name" value="HD_5"/>
    <property type="match status" value="1"/>
</dbReference>
<dbReference type="PATRIC" id="fig|1453497.3.peg.394"/>
<dbReference type="Gene3D" id="1.10.3210.10">
    <property type="entry name" value="Hypothetical protein af1432"/>
    <property type="match status" value="1"/>
</dbReference>
<dbReference type="SMART" id="SM00471">
    <property type="entry name" value="HDc"/>
    <property type="match status" value="1"/>
</dbReference>
<dbReference type="STRING" id="1453497.AT15_01980"/>
<dbReference type="Proteomes" id="UP000077339">
    <property type="component" value="Unassembled WGS sequence"/>
</dbReference>
<dbReference type="AlphaFoldDB" id="A0A176JZF5"/>